<dbReference type="KEGG" id="pchm:VFPPC_18321"/>
<proteinExistence type="predicted"/>
<dbReference type="EMBL" id="LSBJ02000013">
    <property type="protein sequence ID" value="OWT42519.1"/>
    <property type="molecule type" value="Genomic_DNA"/>
</dbReference>
<dbReference type="Pfam" id="PF00023">
    <property type="entry name" value="Ank"/>
    <property type="match status" value="1"/>
</dbReference>
<feature type="repeat" description="ANK" evidence="3">
    <location>
        <begin position="279"/>
        <end position="311"/>
    </location>
</feature>
<dbReference type="RefSeq" id="XP_022285030.1">
    <property type="nucleotide sequence ID" value="XM_022429949.1"/>
</dbReference>
<evidence type="ECO:0000256" key="3">
    <source>
        <dbReference type="PROSITE-ProRule" id="PRU00023"/>
    </source>
</evidence>
<dbReference type="AlphaFoldDB" id="A0A219APJ6"/>
<dbReference type="Proteomes" id="UP000078397">
    <property type="component" value="Unassembled WGS sequence"/>
</dbReference>
<evidence type="ECO:0000256" key="1">
    <source>
        <dbReference type="ARBA" id="ARBA00022737"/>
    </source>
</evidence>
<keyword evidence="1" id="KW-0677">Repeat</keyword>
<name>A0A219APJ6_METCM</name>
<keyword evidence="5" id="KW-1185">Reference proteome</keyword>
<dbReference type="GeneID" id="33937133"/>
<dbReference type="InterPro" id="IPR002110">
    <property type="entry name" value="Ankyrin_rpt"/>
</dbReference>
<evidence type="ECO:0000313" key="5">
    <source>
        <dbReference type="Proteomes" id="UP000078397"/>
    </source>
</evidence>
<keyword evidence="2 3" id="KW-0040">ANK repeat</keyword>
<protein>
    <submittedName>
        <fullName evidence="4">Ankyrin repeat protein</fullName>
    </submittedName>
</protein>
<comment type="caution">
    <text evidence="4">The sequence shown here is derived from an EMBL/GenBank/DDBJ whole genome shotgun (WGS) entry which is preliminary data.</text>
</comment>
<dbReference type="PRINTS" id="PR01415">
    <property type="entry name" value="ANKYRIN"/>
</dbReference>
<organism evidence="4 5">
    <name type="scientific">Pochonia chlamydosporia 170</name>
    <dbReference type="NCBI Taxonomy" id="1380566"/>
    <lineage>
        <taxon>Eukaryota</taxon>
        <taxon>Fungi</taxon>
        <taxon>Dikarya</taxon>
        <taxon>Ascomycota</taxon>
        <taxon>Pezizomycotina</taxon>
        <taxon>Sordariomycetes</taxon>
        <taxon>Hypocreomycetidae</taxon>
        <taxon>Hypocreales</taxon>
        <taxon>Clavicipitaceae</taxon>
        <taxon>Pochonia</taxon>
    </lineage>
</organism>
<dbReference type="Pfam" id="PF13637">
    <property type="entry name" value="Ank_4"/>
    <property type="match status" value="2"/>
</dbReference>
<evidence type="ECO:0000313" key="4">
    <source>
        <dbReference type="EMBL" id="OWT42519.1"/>
    </source>
</evidence>
<feature type="repeat" description="ANK" evidence="3">
    <location>
        <begin position="195"/>
        <end position="227"/>
    </location>
</feature>
<dbReference type="InterPro" id="IPR036770">
    <property type="entry name" value="Ankyrin_rpt-contain_sf"/>
</dbReference>
<accession>A0A219APJ6</accession>
<dbReference type="PROSITE" id="PS50088">
    <property type="entry name" value="ANK_REPEAT"/>
    <property type="match status" value="7"/>
</dbReference>
<evidence type="ECO:0000256" key="2">
    <source>
        <dbReference type="ARBA" id="ARBA00023043"/>
    </source>
</evidence>
<dbReference type="PANTHER" id="PTHR24178:SF9">
    <property type="entry name" value="ANK_REP_REGION DOMAIN-CONTAINING PROTEIN"/>
    <property type="match status" value="1"/>
</dbReference>
<feature type="repeat" description="ANK" evidence="3">
    <location>
        <begin position="246"/>
        <end position="278"/>
    </location>
</feature>
<gene>
    <name evidence="4" type="ORF">VFPPC_18321</name>
</gene>
<dbReference type="SMART" id="SM00248">
    <property type="entry name" value="ANK"/>
    <property type="match status" value="8"/>
</dbReference>
<feature type="repeat" description="ANK" evidence="3">
    <location>
        <begin position="161"/>
        <end position="193"/>
    </location>
</feature>
<reference evidence="4 5" key="1">
    <citation type="journal article" date="2016" name="PLoS Pathog.">
        <title>Biosynthesis of antibiotic leucinostatins in bio-control fungus Purpureocillium lilacinum and their inhibition on phytophthora revealed by genome mining.</title>
        <authorList>
            <person name="Wang G."/>
            <person name="Liu Z."/>
            <person name="Lin R."/>
            <person name="Li E."/>
            <person name="Mao Z."/>
            <person name="Ling J."/>
            <person name="Yang Y."/>
            <person name="Yin W.B."/>
            <person name="Xie B."/>
        </authorList>
    </citation>
    <scope>NUCLEOTIDE SEQUENCE [LARGE SCALE GENOMIC DNA]</scope>
    <source>
        <strain evidence="4">170</strain>
    </source>
</reference>
<dbReference type="SUPFAM" id="SSF48403">
    <property type="entry name" value="Ankyrin repeat"/>
    <property type="match status" value="1"/>
</dbReference>
<sequence length="428" mass="46408">MTMISLWKLQLAHFSVKEYLTSGRHDKDIGQIFRDEVAEASIATVCIAYLLHLDQDIPIRQIREAFPLAEYSARYWMSHAAVAEARTQNCNVCIEKFFCHHKSSYKNCYSLYRPDTLFLLPGDYSRMEPAPALYYASFGGLANAVQYLLSRGANVKAQGGSYGTALHAASHRGHEAVVKLLLDRGADVEAKGCACGQTPLSRAAERGHEAVVKLLLDKGADAEAKDDYGQTPLSWAGLVEGEDATGHQTPLSLAAWNGHEAVVKLLLDKGADVEAKDEYGRTPLSLAAWNGHEAVVELLLDRGADVEAKDEYGRTPLSLAAKNGHEAAVELLIASFGVDPYVTDGAGTTLLSWAMQTGVTPLFWAAEKGQEAIVKLLLEDADVEAAVELLLDRGADVDAKDEYGQTPLSLAAENGHEAIVKLLQSKSR</sequence>
<feature type="repeat" description="ANK" evidence="3">
    <location>
        <begin position="357"/>
        <end position="402"/>
    </location>
</feature>
<dbReference type="Gene3D" id="1.25.40.20">
    <property type="entry name" value="Ankyrin repeat-containing domain"/>
    <property type="match status" value="4"/>
</dbReference>
<feature type="repeat" description="ANK" evidence="3">
    <location>
        <begin position="403"/>
        <end position="428"/>
    </location>
</feature>
<dbReference type="OrthoDB" id="194358at2759"/>
<dbReference type="STRING" id="1380566.A0A219APJ6"/>
<dbReference type="PROSITE" id="PS50297">
    <property type="entry name" value="ANK_REP_REGION"/>
    <property type="match status" value="7"/>
</dbReference>
<dbReference type="Pfam" id="PF12796">
    <property type="entry name" value="Ank_2"/>
    <property type="match status" value="1"/>
</dbReference>
<dbReference type="PANTHER" id="PTHR24178">
    <property type="entry name" value="MOLTING PROTEIN MLT-4"/>
    <property type="match status" value="1"/>
</dbReference>
<feature type="repeat" description="ANK" evidence="3">
    <location>
        <begin position="312"/>
        <end position="333"/>
    </location>
</feature>